<gene>
    <name evidence="3" type="ORF">QEZ40_000107</name>
</gene>
<accession>A0ABT7GKX9</accession>
<evidence type="ECO:0000313" key="3">
    <source>
        <dbReference type="EMBL" id="MDK9494237.1"/>
    </source>
</evidence>
<reference evidence="3 4" key="1">
    <citation type="submission" date="2023-05" db="EMBL/GenBank/DDBJ databases">
        <title>Sequencing and Assembly of Streptomyces sp. NP73.</title>
        <authorList>
            <person name="Konwar A.N."/>
            <person name="Saikia K."/>
            <person name="Thakur D."/>
        </authorList>
    </citation>
    <scope>NUCLEOTIDE SEQUENCE [LARGE SCALE GENOMIC DNA]</scope>
    <source>
        <strain evidence="3 4">NP73</strain>
    </source>
</reference>
<keyword evidence="2" id="KW-0732">Signal</keyword>
<dbReference type="Proteomes" id="UP001223390">
    <property type="component" value="Unassembled WGS sequence"/>
</dbReference>
<evidence type="ECO:0000256" key="1">
    <source>
        <dbReference type="SAM" id="MobiDB-lite"/>
    </source>
</evidence>
<sequence>MRAVRGQAAMAALAMCGALVLSACQNGDDTAAPDGPPGAATPPAPGAPSKITATAPILPSEVMGKPIGTNELTSWLATHPDKGLPFRYHLNAAGVIDTLEEVYVN</sequence>
<feature type="region of interest" description="Disordered" evidence="1">
    <location>
        <begin position="26"/>
        <end position="52"/>
    </location>
</feature>
<evidence type="ECO:0000256" key="2">
    <source>
        <dbReference type="SAM" id="SignalP"/>
    </source>
</evidence>
<comment type="caution">
    <text evidence="3">The sequence shown here is derived from an EMBL/GenBank/DDBJ whole genome shotgun (WGS) entry which is preliminary data.</text>
</comment>
<feature type="chain" id="PRO_5045369375" evidence="2">
    <location>
        <begin position="24"/>
        <end position="105"/>
    </location>
</feature>
<proteinExistence type="predicted"/>
<name>A0ABT7GKX9_9ACTN</name>
<keyword evidence="4" id="KW-1185">Reference proteome</keyword>
<dbReference type="RefSeq" id="WP_285340139.1">
    <property type="nucleotide sequence ID" value="NZ_JASITI010000001.1"/>
</dbReference>
<dbReference type="PROSITE" id="PS51257">
    <property type="entry name" value="PROKAR_LIPOPROTEIN"/>
    <property type="match status" value="1"/>
</dbReference>
<feature type="compositionally biased region" description="Pro residues" evidence="1">
    <location>
        <begin position="34"/>
        <end position="46"/>
    </location>
</feature>
<dbReference type="EMBL" id="JASITI010000001">
    <property type="protein sequence ID" value="MDK9494237.1"/>
    <property type="molecule type" value="Genomic_DNA"/>
</dbReference>
<feature type="signal peptide" evidence="2">
    <location>
        <begin position="1"/>
        <end position="23"/>
    </location>
</feature>
<organism evidence="3 4">
    <name type="scientific">Streptomyces katrae</name>
    <dbReference type="NCBI Taxonomy" id="68223"/>
    <lineage>
        <taxon>Bacteria</taxon>
        <taxon>Bacillati</taxon>
        <taxon>Actinomycetota</taxon>
        <taxon>Actinomycetes</taxon>
        <taxon>Kitasatosporales</taxon>
        <taxon>Streptomycetaceae</taxon>
        <taxon>Streptomyces</taxon>
    </lineage>
</organism>
<evidence type="ECO:0000313" key="4">
    <source>
        <dbReference type="Proteomes" id="UP001223390"/>
    </source>
</evidence>
<protein>
    <submittedName>
        <fullName evidence="3">Uncharacterized protein</fullName>
    </submittedName>
</protein>